<dbReference type="Pfam" id="PF03852">
    <property type="entry name" value="Vsr"/>
    <property type="match status" value="1"/>
</dbReference>
<accession>A0A656HF12</accession>
<evidence type="ECO:0000256" key="2">
    <source>
        <dbReference type="ARBA" id="ARBA00022759"/>
    </source>
</evidence>
<name>A0A656HF12_THINJ</name>
<evidence type="ECO:0000256" key="5">
    <source>
        <dbReference type="ARBA" id="ARBA00023204"/>
    </source>
</evidence>
<gene>
    <name evidence="7" type="ORF">Thini_2389</name>
</gene>
<keyword evidence="3 6" id="KW-0227">DNA damage</keyword>
<keyword evidence="2 6" id="KW-0255">Endonuclease</keyword>
<dbReference type="GO" id="GO:0006298">
    <property type="term" value="P:mismatch repair"/>
    <property type="evidence" value="ECO:0007669"/>
    <property type="project" value="UniProtKB-UniRule"/>
</dbReference>
<comment type="similarity">
    <text evidence="6">Belongs to the vsr family.</text>
</comment>
<dbReference type="Gene3D" id="3.40.960.10">
    <property type="entry name" value="VSR Endonuclease"/>
    <property type="match status" value="1"/>
</dbReference>
<dbReference type="OrthoDB" id="9801520at2"/>
<dbReference type="EMBL" id="JH651384">
    <property type="protein sequence ID" value="EIJ34943.1"/>
    <property type="molecule type" value="Genomic_DNA"/>
</dbReference>
<keyword evidence="5 6" id="KW-0234">DNA repair</keyword>
<dbReference type="InterPro" id="IPR004603">
    <property type="entry name" value="DNA_mismatch_endonuc_vsr"/>
</dbReference>
<reference evidence="8" key="1">
    <citation type="journal article" date="2011" name="Stand. Genomic Sci.">
        <title>Genome sequence of the filamentous, gliding Thiothrix nivea neotype strain (JP2(T)).</title>
        <authorList>
            <person name="Lapidus A."/>
            <person name="Nolan M."/>
            <person name="Lucas S."/>
            <person name="Glavina Del Rio T."/>
            <person name="Tice H."/>
            <person name="Cheng J.F."/>
            <person name="Tapia R."/>
            <person name="Han C."/>
            <person name="Goodwin L."/>
            <person name="Pitluck S."/>
            <person name="Liolios K."/>
            <person name="Pagani I."/>
            <person name="Ivanova N."/>
            <person name="Huntemann M."/>
            <person name="Mavromatis K."/>
            <person name="Mikhailova N."/>
            <person name="Pati A."/>
            <person name="Chen A."/>
            <person name="Palaniappan K."/>
            <person name="Land M."/>
            <person name="Brambilla E.M."/>
            <person name="Rohde M."/>
            <person name="Abt B."/>
            <person name="Verbarg S."/>
            <person name="Goker M."/>
            <person name="Bristow J."/>
            <person name="Eisen J.A."/>
            <person name="Markowitz V."/>
            <person name="Hugenholtz P."/>
            <person name="Kyrpides N.C."/>
            <person name="Klenk H.P."/>
            <person name="Woyke T."/>
        </authorList>
    </citation>
    <scope>NUCLEOTIDE SEQUENCE [LARGE SCALE GENOMIC DNA]</scope>
    <source>
        <strain evidence="8">ATCC 35100 / DSM 5205 / JP2</strain>
    </source>
</reference>
<dbReference type="Proteomes" id="UP000005317">
    <property type="component" value="Unassembled WGS sequence"/>
</dbReference>
<dbReference type="CDD" id="cd00221">
    <property type="entry name" value="Vsr"/>
    <property type="match status" value="1"/>
</dbReference>
<dbReference type="GO" id="GO:0004519">
    <property type="term" value="F:endonuclease activity"/>
    <property type="evidence" value="ECO:0007669"/>
    <property type="project" value="UniProtKB-KW"/>
</dbReference>
<dbReference type="AlphaFoldDB" id="A0A656HF12"/>
<dbReference type="PIRSF" id="PIRSF018267">
    <property type="entry name" value="VSR_endonuc"/>
    <property type="match status" value="1"/>
</dbReference>
<evidence type="ECO:0000313" key="8">
    <source>
        <dbReference type="Proteomes" id="UP000005317"/>
    </source>
</evidence>
<proteinExistence type="inferred from homology"/>
<dbReference type="NCBIfam" id="TIGR00632">
    <property type="entry name" value="vsr"/>
    <property type="match status" value="1"/>
</dbReference>
<evidence type="ECO:0000256" key="3">
    <source>
        <dbReference type="ARBA" id="ARBA00022763"/>
    </source>
</evidence>
<dbReference type="InterPro" id="IPR011335">
    <property type="entry name" value="Restrct_endonuc-II-like"/>
</dbReference>
<dbReference type="GO" id="GO:0016787">
    <property type="term" value="F:hydrolase activity"/>
    <property type="evidence" value="ECO:0007669"/>
    <property type="project" value="UniProtKB-KW"/>
</dbReference>
<evidence type="ECO:0000256" key="6">
    <source>
        <dbReference type="PIRNR" id="PIRNR018267"/>
    </source>
</evidence>
<dbReference type="SUPFAM" id="SSF52980">
    <property type="entry name" value="Restriction endonuclease-like"/>
    <property type="match status" value="1"/>
</dbReference>
<protein>
    <recommendedName>
        <fullName evidence="6">Very short patch repair endonuclease</fullName>
        <ecNumber evidence="6">3.1.-.-</ecNumber>
    </recommendedName>
</protein>
<keyword evidence="8" id="KW-1185">Reference proteome</keyword>
<dbReference type="EC" id="3.1.-.-" evidence="6"/>
<evidence type="ECO:0000313" key="7">
    <source>
        <dbReference type="EMBL" id="EIJ34943.1"/>
    </source>
</evidence>
<keyword evidence="1 6" id="KW-0540">Nuclease</keyword>
<dbReference type="RefSeq" id="WP_002708861.1">
    <property type="nucleotide sequence ID" value="NZ_JH651384.1"/>
</dbReference>
<evidence type="ECO:0000256" key="4">
    <source>
        <dbReference type="ARBA" id="ARBA00022801"/>
    </source>
</evidence>
<organism evidence="7 8">
    <name type="scientific">Thiothrix nivea (strain ATCC 35100 / DSM 5205 / JP2)</name>
    <dbReference type="NCBI Taxonomy" id="870187"/>
    <lineage>
        <taxon>Bacteria</taxon>
        <taxon>Pseudomonadati</taxon>
        <taxon>Pseudomonadota</taxon>
        <taxon>Gammaproteobacteria</taxon>
        <taxon>Thiotrichales</taxon>
        <taxon>Thiotrichaceae</taxon>
        <taxon>Thiothrix</taxon>
    </lineage>
</organism>
<comment type="function">
    <text evidence="6">May nick specific sequences that contain T:G mispairs resulting from m5C-deamination.</text>
</comment>
<sequence length="155" mass="18434">MVDRIDKETRSRTMAAIRSQDTKPEKWVRSALHRQGFRFRLHNKQLPGSPDLVLHKYHAVIFINGCFWHQHPHCKAGHIPATRREFWEKKFARNVARDQKVLCQLKMLGWRAAVVWECGLGKRSRDDTLHHLVAWLKNKADEYFEMPVYDEFSEI</sequence>
<evidence type="ECO:0000256" key="1">
    <source>
        <dbReference type="ARBA" id="ARBA00022722"/>
    </source>
</evidence>
<keyword evidence="4 6" id="KW-0378">Hydrolase</keyword>